<keyword evidence="5" id="KW-0680">Restriction system</keyword>
<dbReference type="GO" id="GO:0009307">
    <property type="term" value="P:DNA restriction-modification system"/>
    <property type="evidence" value="ECO:0007669"/>
    <property type="project" value="UniProtKB-KW"/>
</dbReference>
<protein>
    <recommendedName>
        <fullName evidence="1">site-specific DNA-methyltransferase (adenine-specific)</fullName>
        <ecNumber evidence="1">2.1.1.72</ecNumber>
    </recommendedName>
</protein>
<feature type="coiled-coil region" evidence="7">
    <location>
        <begin position="361"/>
        <end position="388"/>
    </location>
</feature>
<dbReference type="PANTHER" id="PTHR42933:SF1">
    <property type="entry name" value="SITE-SPECIFIC DNA-METHYLTRANSFERASE (ADENINE-SPECIFIC)"/>
    <property type="match status" value="1"/>
</dbReference>
<dbReference type="Proteomes" id="UP000215747">
    <property type="component" value="Unassembled WGS sequence"/>
</dbReference>
<keyword evidence="2 9" id="KW-0489">Methyltransferase</keyword>
<dbReference type="RefSeq" id="WP_094536978.1">
    <property type="nucleotide sequence ID" value="NZ_NGPL01000027.1"/>
</dbReference>
<dbReference type="GO" id="GO:0032259">
    <property type="term" value="P:methylation"/>
    <property type="evidence" value="ECO:0007669"/>
    <property type="project" value="UniProtKB-KW"/>
</dbReference>
<dbReference type="AlphaFoldDB" id="A0A256STC6"/>
<dbReference type="CDD" id="cd02440">
    <property type="entry name" value="AdoMet_MTases"/>
    <property type="match status" value="1"/>
</dbReference>
<evidence type="ECO:0000256" key="5">
    <source>
        <dbReference type="ARBA" id="ARBA00022747"/>
    </source>
</evidence>
<reference evidence="10" key="1">
    <citation type="submission" date="2017-05" db="EMBL/GenBank/DDBJ databases">
        <authorList>
            <person name="Lin X.B."/>
            <person name="Stothard P."/>
            <person name="Tasseva G."/>
            <person name="Walter J."/>
        </authorList>
    </citation>
    <scope>NUCLEOTIDE SEQUENCE [LARGE SCALE GENOMIC DNA]</scope>
    <source>
        <strain evidence="10">114h</strain>
    </source>
</reference>
<evidence type="ECO:0000313" key="10">
    <source>
        <dbReference type="Proteomes" id="UP000215747"/>
    </source>
</evidence>
<gene>
    <name evidence="9" type="ORF">CBF96_04805</name>
</gene>
<dbReference type="InterPro" id="IPR029063">
    <property type="entry name" value="SAM-dependent_MTases_sf"/>
</dbReference>
<organism evidence="9 10">
    <name type="scientific">Limosilactobacillus reuteri</name>
    <name type="common">Lactobacillus reuteri</name>
    <dbReference type="NCBI Taxonomy" id="1598"/>
    <lineage>
        <taxon>Bacteria</taxon>
        <taxon>Bacillati</taxon>
        <taxon>Bacillota</taxon>
        <taxon>Bacilli</taxon>
        <taxon>Lactobacillales</taxon>
        <taxon>Lactobacillaceae</taxon>
        <taxon>Limosilactobacillus</taxon>
    </lineage>
</organism>
<evidence type="ECO:0000256" key="2">
    <source>
        <dbReference type="ARBA" id="ARBA00022603"/>
    </source>
</evidence>
<keyword evidence="7" id="KW-0175">Coiled coil</keyword>
<evidence type="ECO:0000256" key="6">
    <source>
        <dbReference type="ARBA" id="ARBA00047942"/>
    </source>
</evidence>
<comment type="caution">
    <text evidence="9">The sequence shown here is derived from an EMBL/GenBank/DDBJ whole genome shotgun (WGS) entry which is preliminary data.</text>
</comment>
<sequence length="425" mass="49240">MLSIETINNLIGIDESYKAPIKLQRILNDSNKRIELFNQFLEKEKDLSFDWFTDYFQEEHSDRKNKKQDFTPDGIVKLVSSLLGGFEVNADICAGTGGLTIKRWNENHDGKFYCEEFSDRAMPFLLFNLMIRNVEAVVFHGDSLTRKAKRIYRLSKGDKFSNLEEVNQIEENVADTVIMNPPYSLKWQPQEEMLKEPRFEDFNVLAPKSKADYAFILTGLDDLNENGTMAIILPHGVLFRGNAEGKLRQKIIEMNYLDAVIGLPEKAFLNTDIPTVVLIFKKNRQVGDVLFIDASKEFTKEKAHNKIEDKHISKILHAYHERNDIDKFAHVASLNEIKENEYNLNIPRYVDTFEPEPVKPLHEIMADMQELDKEITHTSQELSIMLQELRGTTPEADKEIKEFTKYWVDKYGIGKPKKKEQLSLL</sequence>
<dbReference type="InterPro" id="IPR003356">
    <property type="entry name" value="DNA_methylase_A-5"/>
</dbReference>
<keyword evidence="4" id="KW-0949">S-adenosyl-L-methionine</keyword>
<evidence type="ECO:0000313" key="9">
    <source>
        <dbReference type="EMBL" id="OYS69388.1"/>
    </source>
</evidence>
<feature type="domain" description="DNA methylase adenine-specific" evidence="8">
    <location>
        <begin position="62"/>
        <end position="354"/>
    </location>
</feature>
<evidence type="ECO:0000256" key="7">
    <source>
        <dbReference type="SAM" id="Coils"/>
    </source>
</evidence>
<dbReference type="InterPro" id="IPR002052">
    <property type="entry name" value="DNA_methylase_N6_adenine_CS"/>
</dbReference>
<comment type="catalytic activity">
    <reaction evidence="6">
        <text>a 2'-deoxyadenosine in DNA + S-adenosyl-L-methionine = an N(6)-methyl-2'-deoxyadenosine in DNA + S-adenosyl-L-homocysteine + H(+)</text>
        <dbReference type="Rhea" id="RHEA:15197"/>
        <dbReference type="Rhea" id="RHEA-COMP:12418"/>
        <dbReference type="Rhea" id="RHEA-COMP:12419"/>
        <dbReference type="ChEBI" id="CHEBI:15378"/>
        <dbReference type="ChEBI" id="CHEBI:57856"/>
        <dbReference type="ChEBI" id="CHEBI:59789"/>
        <dbReference type="ChEBI" id="CHEBI:90615"/>
        <dbReference type="ChEBI" id="CHEBI:90616"/>
        <dbReference type="EC" id="2.1.1.72"/>
    </reaction>
</comment>
<dbReference type="EMBL" id="NGPL01000027">
    <property type="protein sequence ID" value="OYS69388.1"/>
    <property type="molecule type" value="Genomic_DNA"/>
</dbReference>
<name>A0A256STC6_LIMRT</name>
<reference evidence="9 10" key="2">
    <citation type="submission" date="2017-09" db="EMBL/GenBank/DDBJ databases">
        <title>Tripartite evolution among Lactobacillus johnsonii, Lactobacillus taiwanensis, Lactobacillus reuteri and their rodent host.</title>
        <authorList>
            <person name="Wang T."/>
            <person name="Knowles S."/>
            <person name="Cheng C."/>
        </authorList>
    </citation>
    <scope>NUCLEOTIDE SEQUENCE [LARGE SCALE GENOMIC DNA]</scope>
    <source>
        <strain evidence="9 10">114h</strain>
    </source>
</reference>
<dbReference type="Gene3D" id="3.40.50.150">
    <property type="entry name" value="Vaccinia Virus protein VP39"/>
    <property type="match status" value="1"/>
</dbReference>
<dbReference type="GO" id="GO:0008170">
    <property type="term" value="F:N-methyltransferase activity"/>
    <property type="evidence" value="ECO:0007669"/>
    <property type="project" value="InterPro"/>
</dbReference>
<dbReference type="PRINTS" id="PR00507">
    <property type="entry name" value="N12N6MTFRASE"/>
</dbReference>
<dbReference type="InterPro" id="IPR051537">
    <property type="entry name" value="DNA_Adenine_Mtase"/>
</dbReference>
<dbReference type="GO" id="GO:0003677">
    <property type="term" value="F:DNA binding"/>
    <property type="evidence" value="ECO:0007669"/>
    <property type="project" value="InterPro"/>
</dbReference>
<keyword evidence="3" id="KW-0808">Transferase</keyword>
<dbReference type="EC" id="2.1.1.72" evidence="1"/>
<dbReference type="PROSITE" id="PS00092">
    <property type="entry name" value="N6_MTASE"/>
    <property type="match status" value="1"/>
</dbReference>
<evidence type="ECO:0000259" key="8">
    <source>
        <dbReference type="Pfam" id="PF02384"/>
    </source>
</evidence>
<dbReference type="PANTHER" id="PTHR42933">
    <property type="entry name" value="SLR6095 PROTEIN"/>
    <property type="match status" value="1"/>
</dbReference>
<dbReference type="Pfam" id="PF02384">
    <property type="entry name" value="N6_Mtase"/>
    <property type="match status" value="1"/>
</dbReference>
<evidence type="ECO:0000256" key="1">
    <source>
        <dbReference type="ARBA" id="ARBA00011900"/>
    </source>
</evidence>
<accession>A0A256STC6</accession>
<proteinExistence type="predicted"/>
<evidence type="ECO:0000256" key="4">
    <source>
        <dbReference type="ARBA" id="ARBA00022691"/>
    </source>
</evidence>
<evidence type="ECO:0000256" key="3">
    <source>
        <dbReference type="ARBA" id="ARBA00022679"/>
    </source>
</evidence>
<dbReference type="SUPFAM" id="SSF53335">
    <property type="entry name" value="S-adenosyl-L-methionine-dependent methyltransferases"/>
    <property type="match status" value="1"/>
</dbReference>
<dbReference type="GO" id="GO:0009007">
    <property type="term" value="F:site-specific DNA-methyltransferase (adenine-specific) activity"/>
    <property type="evidence" value="ECO:0007669"/>
    <property type="project" value="UniProtKB-EC"/>
</dbReference>